<organism evidence="1 2">
    <name type="scientific">Dictyocaulus viviparus</name>
    <name type="common">Bovine lungworm</name>
    <dbReference type="NCBI Taxonomy" id="29172"/>
    <lineage>
        <taxon>Eukaryota</taxon>
        <taxon>Metazoa</taxon>
        <taxon>Ecdysozoa</taxon>
        <taxon>Nematoda</taxon>
        <taxon>Chromadorea</taxon>
        <taxon>Rhabditida</taxon>
        <taxon>Rhabditina</taxon>
        <taxon>Rhabditomorpha</taxon>
        <taxon>Strongyloidea</taxon>
        <taxon>Metastrongylidae</taxon>
        <taxon>Dictyocaulus</taxon>
    </lineage>
</organism>
<dbReference type="EMBL" id="KN716784">
    <property type="protein sequence ID" value="KJH41646.1"/>
    <property type="molecule type" value="Genomic_DNA"/>
</dbReference>
<evidence type="ECO:0000313" key="2">
    <source>
        <dbReference type="Proteomes" id="UP000053766"/>
    </source>
</evidence>
<dbReference type="Proteomes" id="UP000053766">
    <property type="component" value="Unassembled WGS sequence"/>
</dbReference>
<name>A0A0D8XH14_DICVI</name>
<dbReference type="OrthoDB" id="5867426at2759"/>
<reference evidence="2" key="2">
    <citation type="journal article" date="2016" name="Sci. Rep.">
        <title>Dictyocaulus viviparus genome, variome and transcriptome elucidate lungworm biology and support future intervention.</title>
        <authorList>
            <person name="McNulty S.N."/>
            <person name="Strube C."/>
            <person name="Rosa B.A."/>
            <person name="Martin J.C."/>
            <person name="Tyagi R."/>
            <person name="Choi Y.J."/>
            <person name="Wang Q."/>
            <person name="Hallsworth Pepin K."/>
            <person name="Zhang X."/>
            <person name="Ozersky P."/>
            <person name="Wilson R.K."/>
            <person name="Sternberg P.W."/>
            <person name="Gasser R.B."/>
            <person name="Mitreva M."/>
        </authorList>
    </citation>
    <scope>NUCLEOTIDE SEQUENCE [LARGE SCALE GENOMIC DNA]</scope>
    <source>
        <strain evidence="2">HannoverDv2000</strain>
    </source>
</reference>
<proteinExistence type="predicted"/>
<sequence length="391" mass="44631">MIPARFHHPHESMLCNKPPSNSLIPKIETMKRGYWSVNFNRSTGVRLYFNSDFFPLRLQLTAAKHERPAVNSIYVDEIHGIRCLEITAANPSTESFILFRFTEVRQALGTRSSSCLIILNKEIVVVGARSSNATLCKREYLKPIIVEKKVVFRDEFLMGRPSIRRSPNCRRKFKLERLPDYLRDTVDWIIGQSPISAAIDEALMSYEWIRIAINIKLVGIKTSGNDVVRTFDEDDPETSLMNMNWQKLEGFLERIDATKPARHGGAIDDCVDMQFCCVSSRSLHSLHAIFMSVVTDIRMVSLARRVSFDTDEAPGCCPAKILISNLVSFATSRFSSTILRIICPHRDRLTELRCRPHFTIIPHFIHVGRRLVSFNSKETVGACFIHENSVK</sequence>
<dbReference type="AlphaFoldDB" id="A0A0D8XH14"/>
<keyword evidence="2" id="KW-1185">Reference proteome</keyword>
<reference evidence="1 2" key="1">
    <citation type="submission" date="2013-11" db="EMBL/GenBank/DDBJ databases">
        <title>Draft genome of the bovine lungworm Dictyocaulus viviparus.</title>
        <authorList>
            <person name="Mitreva M."/>
        </authorList>
    </citation>
    <scope>NUCLEOTIDE SEQUENCE [LARGE SCALE GENOMIC DNA]</scope>
    <source>
        <strain evidence="1 2">HannoverDv2000</strain>
    </source>
</reference>
<evidence type="ECO:0000313" key="1">
    <source>
        <dbReference type="EMBL" id="KJH41646.1"/>
    </source>
</evidence>
<gene>
    <name evidence="1" type="ORF">DICVIV_12377</name>
</gene>
<protein>
    <submittedName>
        <fullName evidence="1">Uncharacterized protein</fullName>
    </submittedName>
</protein>
<accession>A0A0D8XH14</accession>